<evidence type="ECO:0000259" key="12">
    <source>
        <dbReference type="Pfam" id="PF02355"/>
    </source>
</evidence>
<keyword evidence="3 9" id="KW-1003">Cell membrane</keyword>
<dbReference type="PRINTS" id="PR01755">
    <property type="entry name" value="SECFTRNLCASE"/>
</dbReference>
<dbReference type="InterPro" id="IPR022645">
    <property type="entry name" value="SecD/SecF_bac"/>
</dbReference>
<dbReference type="NCBIfam" id="TIGR00966">
    <property type="entry name" value="transloc_SecF"/>
    <property type="match status" value="1"/>
</dbReference>
<sequence length="812" mass="84740">MSRGIILRLLFVVALLAACAAAAWKIEPRLGIDLEGGSQITLTVLSDKAGEDPTAGDVDQVVEVLRQRVDGLGVSESTVVRSGSNRIIIELPGVENPDEALEVLGQTAQLEVRPVVRAFSQADAGTVPECAEAAAAAREDDSTDAEAQECAVTDEQGQGLVVGPVALKGNEITGAQAEQPQNQVDWAVTVDFSSSGSDAFGELSKAAACAQNPANRIAILLDDEPISSPEVTIPCGGSITGSTQITGSFSQGEADDLAVLIEGGSLPLRIAGEADGDDIAPDVRTIGPTLGNSAIKSSAEAGIIGVALTGLFVIFVYRFVGFLATIALATYALISYAMLVFLGATLTLPGLAGFVLAIGLAIDANVLVFERAREEFAANRAAGLRRALQVGFNKAFTAILDSNVTTLLAAILLVFLASGPVQGFGVTLIIGTVASMISALVIARILTTAGVSSRWVNRNPKVTGLASVGRVRLWLERKNPRLIQRRKVFVLGSLTACIIAVAGIATQGLNLGLEFTGGRNVVYATEQAITPDRAREVIADAGFPEAVVQTADAGDISVRTGRISDAEEGQIREALDQEVGVAEVVSDDSLGAALGGELFRNAIIALVLALLAQMIYLAIRFKWTFGVAAALAMANDVILVVGIFAWLGKPIDGVFLAAALTIIGLSINDTIVVFDRVREKWWATGQARKDRLAAAADADAKSAEGGTVLTKQAAEVEDPDFVDVTNRAVIETLPRTVNTGIGSIFILAALTILGGDSLQDFALALLLGLLFGTASTTLLAGPLLTYFNQRSPFSRDKKERTSRDPNDSGAVV</sequence>
<feature type="transmembrane region" description="Helical" evidence="9">
    <location>
        <begin position="488"/>
        <end position="509"/>
    </location>
</feature>
<dbReference type="InterPro" id="IPR054384">
    <property type="entry name" value="SecDF_P1_head"/>
</dbReference>
<comment type="caution">
    <text evidence="15">The sequence shown here is derived from an EMBL/GenBank/DDBJ whole genome shotgun (WGS) entry which is preliminary data.</text>
</comment>
<feature type="transmembrane region" description="Helical" evidence="9">
    <location>
        <begin position="423"/>
        <end position="446"/>
    </location>
</feature>
<dbReference type="PROSITE" id="PS51257">
    <property type="entry name" value="PROKAR_LIPOPROTEIN"/>
    <property type="match status" value="1"/>
</dbReference>
<evidence type="ECO:0000256" key="2">
    <source>
        <dbReference type="ARBA" id="ARBA00022448"/>
    </source>
</evidence>
<evidence type="ECO:0000256" key="6">
    <source>
        <dbReference type="ARBA" id="ARBA00022989"/>
    </source>
</evidence>
<dbReference type="GO" id="GO:0015450">
    <property type="term" value="F:protein-transporting ATPase activity"/>
    <property type="evidence" value="ECO:0007669"/>
    <property type="project" value="InterPro"/>
</dbReference>
<feature type="domain" description="Protein export membrane protein SecD/SecF C-terminal" evidence="12">
    <location>
        <begin position="581"/>
        <end position="789"/>
    </location>
</feature>
<comment type="similarity">
    <text evidence="10">Belongs to the SecD/SecF family. SecF subfamily.</text>
</comment>
<feature type="transmembrane region" description="Helical" evidence="9">
    <location>
        <begin position="737"/>
        <end position="755"/>
    </location>
</feature>
<evidence type="ECO:0000256" key="10">
    <source>
        <dbReference type="HAMAP-Rule" id="MF_01464"/>
    </source>
</evidence>
<accession>A0A6P0HIK2</accession>
<keyword evidence="4 9" id="KW-0812">Transmembrane</keyword>
<feature type="transmembrane region" description="Helical" evidence="9">
    <location>
        <begin position="761"/>
        <end position="787"/>
    </location>
</feature>
<evidence type="ECO:0000256" key="1">
    <source>
        <dbReference type="ARBA" id="ARBA00004651"/>
    </source>
</evidence>
<feature type="transmembrane region" description="Helical" evidence="9">
    <location>
        <begin position="626"/>
        <end position="647"/>
    </location>
</feature>
<feature type="signal peptide" evidence="11">
    <location>
        <begin position="1"/>
        <end position="22"/>
    </location>
</feature>
<evidence type="ECO:0000259" key="13">
    <source>
        <dbReference type="Pfam" id="PF21760"/>
    </source>
</evidence>
<feature type="chain" id="PRO_5026649491" description="Multifunctional fusion protein" evidence="11">
    <location>
        <begin position="23"/>
        <end position="812"/>
    </location>
</feature>
<dbReference type="Gene3D" id="3.30.70.3400">
    <property type="match status" value="1"/>
</dbReference>
<evidence type="ECO:0000256" key="5">
    <source>
        <dbReference type="ARBA" id="ARBA00022927"/>
    </source>
</evidence>
<dbReference type="Proteomes" id="UP000468687">
    <property type="component" value="Unassembled WGS sequence"/>
</dbReference>
<keyword evidence="5 9" id="KW-0653">Protein transport</keyword>
<dbReference type="InterPro" id="IPR022646">
    <property type="entry name" value="SecD/SecF_CS"/>
</dbReference>
<comment type="subunit">
    <text evidence="10">Forms a complex with SecD. Part of the essential Sec protein translocation apparatus which comprises SecA, SecYEG and auxiliary proteins SecDF. Other proteins may also be involved.</text>
</comment>
<feature type="domain" description="SecDF P1 head subdomain" evidence="14">
    <location>
        <begin position="154"/>
        <end position="267"/>
    </location>
</feature>
<comment type="function">
    <text evidence="9">Part of the Sec protein translocase complex. Interacts with the SecYEG preprotein conducting channel. SecDF uses the proton motive force (PMF) to complete protein translocation after the ATP-dependent function of SecA.</text>
</comment>
<evidence type="ECO:0000313" key="16">
    <source>
        <dbReference type="Proteomes" id="UP000468687"/>
    </source>
</evidence>
<evidence type="ECO:0000256" key="11">
    <source>
        <dbReference type="SAM" id="SignalP"/>
    </source>
</evidence>
<keyword evidence="7 9" id="KW-0811">Translocation</keyword>
<evidence type="ECO:0000256" key="8">
    <source>
        <dbReference type="ARBA" id="ARBA00023136"/>
    </source>
</evidence>
<comment type="similarity">
    <text evidence="9">Belongs to the SecD/SecF family. SecD subfamily.</text>
</comment>
<evidence type="ECO:0000256" key="3">
    <source>
        <dbReference type="ARBA" id="ARBA00022475"/>
    </source>
</evidence>
<name>A0A6P0HIK2_9ACTN</name>
<dbReference type="RefSeq" id="WP_163772127.1">
    <property type="nucleotide sequence ID" value="NZ_JAAGXA010000006.1"/>
</dbReference>
<dbReference type="PANTHER" id="PTHR30081">
    <property type="entry name" value="PROTEIN-EXPORT MEMBRANE PROTEIN SEC"/>
    <property type="match status" value="1"/>
</dbReference>
<feature type="transmembrane region" description="Helical" evidence="9">
    <location>
        <begin position="653"/>
        <end position="674"/>
    </location>
</feature>
<dbReference type="GO" id="GO:0006605">
    <property type="term" value="P:protein targeting"/>
    <property type="evidence" value="ECO:0007669"/>
    <property type="project" value="UniProtKB-UniRule"/>
</dbReference>
<comment type="subunit">
    <text evidence="9">Forms a complex with SecF. Part of the essential Sec protein translocation apparatus which comprises SecA, SecYEG and auxiliary proteins SecDF. Other proteins may also be involved.</text>
</comment>
<dbReference type="InterPro" id="IPR005665">
    <property type="entry name" value="SecF_bac"/>
</dbReference>
<dbReference type="InterPro" id="IPR048634">
    <property type="entry name" value="SecD_SecF_C"/>
</dbReference>
<dbReference type="Pfam" id="PF07549">
    <property type="entry name" value="Sec_GG"/>
    <property type="match status" value="2"/>
</dbReference>
<comment type="caution">
    <text evidence="9">Lacks conserved residue(s) required for the propagation of feature annotation.</text>
</comment>
<gene>
    <name evidence="9 15" type="primary">secD</name>
    <name evidence="10" type="synonym">secF</name>
    <name evidence="15" type="ORF">G3T38_09790</name>
</gene>
<dbReference type="NCBIfam" id="TIGR00916">
    <property type="entry name" value="2A0604s01"/>
    <property type="match status" value="1"/>
</dbReference>
<feature type="transmembrane region" description="Helical" evidence="9">
    <location>
        <begin position="350"/>
        <end position="369"/>
    </location>
</feature>
<dbReference type="InterPro" id="IPR048631">
    <property type="entry name" value="SecD_1st"/>
</dbReference>
<dbReference type="AlphaFoldDB" id="A0A6P0HIK2"/>
<keyword evidence="16" id="KW-1185">Reference proteome</keyword>
<dbReference type="GO" id="GO:0043952">
    <property type="term" value="P:protein transport by the Sec complex"/>
    <property type="evidence" value="ECO:0007669"/>
    <property type="project" value="UniProtKB-UniRule"/>
</dbReference>
<feature type="domain" description="Protein export membrane protein SecD/SecF C-terminal" evidence="12">
    <location>
        <begin position="280"/>
        <end position="446"/>
    </location>
</feature>
<evidence type="ECO:0000313" key="15">
    <source>
        <dbReference type="EMBL" id="NEN78569.1"/>
    </source>
</evidence>
<feature type="transmembrane region" description="Helical" evidence="9">
    <location>
        <begin position="395"/>
        <end position="417"/>
    </location>
</feature>
<dbReference type="InterPro" id="IPR055344">
    <property type="entry name" value="SecD_SecF_C_bact"/>
</dbReference>
<dbReference type="HAMAP" id="MF_01463_B">
    <property type="entry name" value="SecD_B"/>
    <property type="match status" value="1"/>
</dbReference>
<dbReference type="Gene3D" id="1.20.1640.10">
    <property type="entry name" value="Multidrug efflux transporter AcrB transmembrane domain"/>
    <property type="match status" value="2"/>
</dbReference>
<keyword evidence="8 9" id="KW-0472">Membrane</keyword>
<dbReference type="InterPro" id="IPR005791">
    <property type="entry name" value="SecD"/>
</dbReference>
<dbReference type="EMBL" id="JAAGXA010000006">
    <property type="protein sequence ID" value="NEN78569.1"/>
    <property type="molecule type" value="Genomic_DNA"/>
</dbReference>
<dbReference type="Gene3D" id="3.30.1360.200">
    <property type="match status" value="1"/>
</dbReference>
<feature type="domain" description="Protein translocase subunit SecDF P1" evidence="13">
    <location>
        <begin position="58"/>
        <end position="115"/>
    </location>
</feature>
<feature type="transmembrane region" description="Helical" evidence="9">
    <location>
        <begin position="598"/>
        <end position="619"/>
    </location>
</feature>
<dbReference type="GO" id="GO:0005886">
    <property type="term" value="C:plasma membrane"/>
    <property type="evidence" value="ECO:0007669"/>
    <property type="project" value="UniProtKB-SubCell"/>
</dbReference>
<dbReference type="PANTHER" id="PTHR30081:SF1">
    <property type="entry name" value="PROTEIN TRANSLOCASE SUBUNIT SECD"/>
    <property type="match status" value="1"/>
</dbReference>
<dbReference type="InterPro" id="IPR022813">
    <property type="entry name" value="SecD/SecF_arch_bac"/>
</dbReference>
<keyword evidence="6 9" id="KW-1133">Transmembrane helix</keyword>
<evidence type="ECO:0000259" key="14">
    <source>
        <dbReference type="Pfam" id="PF22599"/>
    </source>
</evidence>
<evidence type="ECO:0000256" key="4">
    <source>
        <dbReference type="ARBA" id="ARBA00022692"/>
    </source>
</evidence>
<comment type="subcellular location">
    <subcellularLocation>
        <location evidence="1 9">Cell membrane</location>
        <topology evidence="1 9">Multi-pass membrane protein</topology>
    </subcellularLocation>
</comment>
<keyword evidence="11" id="KW-0732">Signal</keyword>
<protein>
    <recommendedName>
        <fullName evidence="9 10">Multifunctional fusion protein</fullName>
    </recommendedName>
    <domain>
        <recommendedName>
            <fullName evidence="9">Protein translocase subunit SecD</fullName>
        </recommendedName>
    </domain>
    <domain>
        <recommendedName>
            <fullName evidence="10">Protein-export membrane protein SecF</fullName>
        </recommendedName>
    </domain>
</protein>
<dbReference type="Pfam" id="PF22599">
    <property type="entry name" value="SecDF_P1_head"/>
    <property type="match status" value="1"/>
</dbReference>
<dbReference type="SUPFAM" id="SSF82866">
    <property type="entry name" value="Multidrug efflux transporter AcrB transmembrane domain"/>
    <property type="match status" value="2"/>
</dbReference>
<evidence type="ECO:0000256" key="7">
    <source>
        <dbReference type="ARBA" id="ARBA00023010"/>
    </source>
</evidence>
<dbReference type="NCBIfam" id="TIGR01129">
    <property type="entry name" value="secD"/>
    <property type="match status" value="1"/>
</dbReference>
<feature type="transmembrane region" description="Helical" evidence="9">
    <location>
        <begin position="326"/>
        <end position="344"/>
    </location>
</feature>
<dbReference type="GO" id="GO:0065002">
    <property type="term" value="P:intracellular protein transmembrane transport"/>
    <property type="evidence" value="ECO:0007669"/>
    <property type="project" value="UniProtKB-UniRule"/>
</dbReference>
<dbReference type="HAMAP" id="MF_01464_B">
    <property type="entry name" value="SecF_B"/>
    <property type="match status" value="1"/>
</dbReference>
<organism evidence="15 16">
    <name type="scientific">Nocardioides zeae</name>
    <dbReference type="NCBI Taxonomy" id="1457234"/>
    <lineage>
        <taxon>Bacteria</taxon>
        <taxon>Bacillati</taxon>
        <taxon>Actinomycetota</taxon>
        <taxon>Actinomycetes</taxon>
        <taxon>Propionibacteriales</taxon>
        <taxon>Nocardioidaceae</taxon>
        <taxon>Nocardioides</taxon>
    </lineage>
</organism>
<evidence type="ECO:0000256" key="9">
    <source>
        <dbReference type="HAMAP-Rule" id="MF_01463"/>
    </source>
</evidence>
<dbReference type="Pfam" id="PF02355">
    <property type="entry name" value="SecD_SecF_C"/>
    <property type="match status" value="2"/>
</dbReference>
<reference evidence="15 16" key="1">
    <citation type="journal article" date="2014" name="Int. J. Syst. Evol. Microbiol.">
        <title>Nocardioides zeae sp. nov., isolated from the stem of Zea mays.</title>
        <authorList>
            <person name="Glaeser S.P."/>
            <person name="McInroy J.A."/>
            <person name="Busse H.J."/>
            <person name="Kampfer P."/>
        </authorList>
    </citation>
    <scope>NUCLEOTIDE SEQUENCE [LARGE SCALE GENOMIC DNA]</scope>
    <source>
        <strain evidence="15 16">JCM 30728</strain>
    </source>
</reference>
<proteinExistence type="inferred from homology"/>
<feature type="transmembrane region" description="Helical" evidence="9">
    <location>
        <begin position="301"/>
        <end position="319"/>
    </location>
</feature>
<keyword evidence="2 9" id="KW-0813">Transport</keyword>
<dbReference type="Pfam" id="PF21760">
    <property type="entry name" value="SecD_1st"/>
    <property type="match status" value="1"/>
</dbReference>
<dbReference type="NCBIfam" id="NF009583">
    <property type="entry name" value="PRK13024.1-3"/>
    <property type="match status" value="1"/>
</dbReference>